<comment type="caution">
    <text evidence="5">The sequence shown here is derived from an EMBL/GenBank/DDBJ whole genome shotgun (WGS) entry which is preliminary data.</text>
</comment>
<dbReference type="PROSITE" id="PS50005">
    <property type="entry name" value="TPR"/>
    <property type="match status" value="3"/>
</dbReference>
<dbReference type="PANTHER" id="PTHR12558">
    <property type="entry name" value="CELL DIVISION CYCLE 16,23,27"/>
    <property type="match status" value="1"/>
</dbReference>
<dbReference type="Pfam" id="PF13174">
    <property type="entry name" value="TPR_6"/>
    <property type="match status" value="1"/>
</dbReference>
<dbReference type="Pfam" id="PF07719">
    <property type="entry name" value="TPR_2"/>
    <property type="match status" value="1"/>
</dbReference>
<protein>
    <submittedName>
        <fullName evidence="5">Tetratricopeptide repeat protein</fullName>
    </submittedName>
</protein>
<reference evidence="5 6" key="1">
    <citation type="submission" date="2021-05" db="EMBL/GenBank/DDBJ databases">
        <title>Draft genomes of marine bacteria isolated from model chitin particles.</title>
        <authorList>
            <person name="Datta M.S."/>
            <person name="Schwartzman J.A."/>
            <person name="Cordero O."/>
        </authorList>
    </citation>
    <scope>NUCLEOTIDE SEQUENCE [LARGE SCALE GENOMIC DNA]</scope>
    <source>
        <strain evidence="5 6">4E07</strain>
    </source>
</reference>
<keyword evidence="1" id="KW-0677">Repeat</keyword>
<keyword evidence="2 3" id="KW-0802">TPR repeat</keyword>
<proteinExistence type="predicted"/>
<dbReference type="PANTHER" id="PTHR12558:SF13">
    <property type="entry name" value="CELL DIVISION CYCLE PROTEIN 27 HOMOLOG"/>
    <property type="match status" value="1"/>
</dbReference>
<keyword evidence="6" id="KW-1185">Reference proteome</keyword>
<feature type="signal peptide" evidence="4">
    <location>
        <begin position="1"/>
        <end position="25"/>
    </location>
</feature>
<dbReference type="RefSeq" id="WP_174217203.1">
    <property type="nucleotide sequence ID" value="NZ_JAHHDY010000012.1"/>
</dbReference>
<evidence type="ECO:0000256" key="1">
    <source>
        <dbReference type="ARBA" id="ARBA00022737"/>
    </source>
</evidence>
<dbReference type="InterPro" id="IPR011990">
    <property type="entry name" value="TPR-like_helical_dom_sf"/>
</dbReference>
<sequence>MFSLVQRAAVAAIAVTLALPTTGSAQSGAGAYLAGRQAAYDSDFAAAALYYARVLGMDPSNPKLMEDLAVAQLSSGQVLRALPVAQKIESEGLRSQVAHLIVVANLFADKQYDTVLARDLETRGVGPLVDGLLIGWAHMGAGSVAKALAQFDIVADQNGLRGFAMYHKALALASVGDYEGAEALFAADDGALTTISRRAVLARVEILSQLDQNDRAREIMADVFVGRSDPALISVTDRLAAGEKLPFSQVRSVQDGAAEVFFSIGAALNNEAADDYTLLYARAANFLRPDHIDALLLSAELLDNLGQYELAVASYRQVPRDSLDHHAAELGRAEALRRAAKPDAAVEVLQQLSLEYPLMASVHSALGDLLRQQEEYQGAVNAYDKALNLTEEGAPAQWFLHYARGISHERLKNWDKSEADLRQALELNPEQPQVLNYLGYSMVEKQINLDEALEMIERAVAARPDSGYIVDSLGWVLFRLGRYSEAVAHMEKAVELMPVDPVVNDHLGDVYWAVGRIREAEFQWSRALSFVKPEDTDGEADPERIRRKLDVGLDTVLADEGAEPLKVANDG</sequence>
<name>A0ABS5WQZ0_9RHOB</name>
<evidence type="ECO:0000256" key="2">
    <source>
        <dbReference type="ARBA" id="ARBA00022803"/>
    </source>
</evidence>
<dbReference type="SUPFAM" id="SSF48452">
    <property type="entry name" value="TPR-like"/>
    <property type="match status" value="3"/>
</dbReference>
<dbReference type="Proteomes" id="UP000763802">
    <property type="component" value="Unassembled WGS sequence"/>
</dbReference>
<feature type="repeat" description="TPR" evidence="3">
    <location>
        <begin position="360"/>
        <end position="393"/>
    </location>
</feature>
<dbReference type="InterPro" id="IPR019734">
    <property type="entry name" value="TPR_rpt"/>
</dbReference>
<dbReference type="InterPro" id="IPR013105">
    <property type="entry name" value="TPR_2"/>
</dbReference>
<feature type="repeat" description="TPR" evidence="3">
    <location>
        <begin position="398"/>
        <end position="431"/>
    </location>
</feature>
<dbReference type="SMART" id="SM00028">
    <property type="entry name" value="TPR"/>
    <property type="match status" value="5"/>
</dbReference>
<dbReference type="EMBL" id="JAHHDY010000012">
    <property type="protein sequence ID" value="MBT3141467.1"/>
    <property type="molecule type" value="Genomic_DNA"/>
</dbReference>
<feature type="chain" id="PRO_5047448365" evidence="4">
    <location>
        <begin position="26"/>
        <end position="571"/>
    </location>
</feature>
<evidence type="ECO:0000256" key="4">
    <source>
        <dbReference type="SAM" id="SignalP"/>
    </source>
</evidence>
<keyword evidence="4" id="KW-0732">Signal</keyword>
<dbReference type="Pfam" id="PF13432">
    <property type="entry name" value="TPR_16"/>
    <property type="match status" value="4"/>
</dbReference>
<dbReference type="Gene3D" id="1.25.40.10">
    <property type="entry name" value="Tetratricopeptide repeat domain"/>
    <property type="match status" value="3"/>
</dbReference>
<gene>
    <name evidence="5" type="ORF">KL867_10415</name>
</gene>
<evidence type="ECO:0000256" key="3">
    <source>
        <dbReference type="PROSITE-ProRule" id="PRU00339"/>
    </source>
</evidence>
<evidence type="ECO:0000313" key="6">
    <source>
        <dbReference type="Proteomes" id="UP000763802"/>
    </source>
</evidence>
<accession>A0ABS5WQZ0</accession>
<organism evidence="5 6">
    <name type="scientific">Falsiruegeria litorea</name>
    <dbReference type="NCBI Taxonomy" id="1280831"/>
    <lineage>
        <taxon>Bacteria</taxon>
        <taxon>Pseudomonadati</taxon>
        <taxon>Pseudomonadota</taxon>
        <taxon>Alphaproteobacteria</taxon>
        <taxon>Rhodobacterales</taxon>
        <taxon>Roseobacteraceae</taxon>
        <taxon>Falsiruegeria</taxon>
    </lineage>
</organism>
<evidence type="ECO:0000313" key="5">
    <source>
        <dbReference type="EMBL" id="MBT3141467.1"/>
    </source>
</evidence>
<feature type="repeat" description="TPR" evidence="3">
    <location>
        <begin position="467"/>
        <end position="500"/>
    </location>
</feature>